<dbReference type="SUPFAM" id="SSF143011">
    <property type="entry name" value="RelE-like"/>
    <property type="match status" value="1"/>
</dbReference>
<dbReference type="InterPro" id="IPR004386">
    <property type="entry name" value="Toxin_YafQ-like"/>
</dbReference>
<dbReference type="EMBL" id="SCKX01000001">
    <property type="protein sequence ID" value="RWZ78390.1"/>
    <property type="molecule type" value="Genomic_DNA"/>
</dbReference>
<gene>
    <name evidence="2" type="ORF">EOT05_01350</name>
</gene>
<evidence type="ECO:0000256" key="1">
    <source>
        <dbReference type="ARBA" id="ARBA00022649"/>
    </source>
</evidence>
<accession>A0A4Q0AHB5</accession>
<dbReference type="AlphaFoldDB" id="A0A4Q0AHB5"/>
<dbReference type="Pfam" id="PF15738">
    <property type="entry name" value="YafQ_toxin"/>
    <property type="match status" value="1"/>
</dbReference>
<dbReference type="InterPro" id="IPR035093">
    <property type="entry name" value="RelE/ParE_toxin_dom_sf"/>
</dbReference>
<protein>
    <submittedName>
        <fullName evidence="2">Type II toxin-antitoxin system mRNA interferase toxin, RelE/StbE family</fullName>
    </submittedName>
</protein>
<comment type="caution">
    <text evidence="2">The sequence shown here is derived from an EMBL/GenBank/DDBJ whole genome shotgun (WGS) entry which is preliminary data.</text>
</comment>
<dbReference type="Proteomes" id="UP000289257">
    <property type="component" value="Unassembled WGS sequence"/>
</dbReference>
<reference evidence="2" key="1">
    <citation type="submission" date="2019-01" db="EMBL/GenBank/DDBJ databases">
        <title>Genomic signatures and co-occurrence patterns of the ultra-small Saccharimodia (Patescibacteria phylum) suggest a symbiotic lifestyle.</title>
        <authorList>
            <person name="Lemos L."/>
            <person name="Medeiros J."/>
            <person name="Andreote F."/>
            <person name="Fernandes G."/>
            <person name="Varani A."/>
            <person name="Oliveira G."/>
            <person name="Pylro V."/>
        </authorList>
    </citation>
    <scope>NUCLEOTIDE SEQUENCE [LARGE SCALE GENOMIC DNA]</scope>
    <source>
        <strain evidence="2">AMD02</strain>
    </source>
</reference>
<sequence length="85" mass="9948">MITSYSKLFIKQAKKLKPEVRKKLQQRIAVFCENPLTPYLRNHALKGKYKEYRSIDVTGDIRALYLQRDTEAIFDIVGTHSQLYG</sequence>
<organism evidence="2 3">
    <name type="scientific">Candidatus Microsaccharimonas sossegonensis</name>
    <dbReference type="NCBI Taxonomy" id="2506948"/>
    <lineage>
        <taxon>Bacteria</taxon>
        <taxon>Candidatus Saccharimonadota</taxon>
        <taxon>Candidatus Saccharimonadia</taxon>
        <taxon>Candidatus Saccharimonadales</taxon>
        <taxon>Candidatus Saccharimonadaceae</taxon>
        <taxon>Candidatus Microsaccharimonas</taxon>
    </lineage>
</organism>
<keyword evidence="3" id="KW-1185">Reference proteome</keyword>
<dbReference type="NCBIfam" id="TIGR02385">
    <property type="entry name" value="RelE_StbE"/>
    <property type="match status" value="1"/>
</dbReference>
<dbReference type="InterPro" id="IPR007712">
    <property type="entry name" value="RelE/ParE_toxin"/>
</dbReference>
<keyword evidence="1" id="KW-1277">Toxin-antitoxin system</keyword>
<evidence type="ECO:0000313" key="3">
    <source>
        <dbReference type="Proteomes" id="UP000289257"/>
    </source>
</evidence>
<proteinExistence type="predicted"/>
<dbReference type="Gene3D" id="3.30.2310.20">
    <property type="entry name" value="RelE-like"/>
    <property type="match status" value="1"/>
</dbReference>
<evidence type="ECO:0000313" key="2">
    <source>
        <dbReference type="EMBL" id="RWZ78390.1"/>
    </source>
</evidence>
<name>A0A4Q0AHB5_9BACT</name>